<dbReference type="GO" id="GO:0016787">
    <property type="term" value="F:hydrolase activity"/>
    <property type="evidence" value="ECO:0007669"/>
    <property type="project" value="UniProtKB-KW"/>
</dbReference>
<dbReference type="InterPro" id="IPR029000">
    <property type="entry name" value="Cyclophilin-like_dom_sf"/>
</dbReference>
<dbReference type="InterPro" id="IPR052708">
    <property type="entry name" value="PxpC"/>
</dbReference>
<name>A0A5R9G992_9ACTN</name>
<keyword evidence="2" id="KW-0378">Hydrolase</keyword>
<organism evidence="5 6">
    <name type="scientific">Streptomyces montanus</name>
    <dbReference type="NCBI Taxonomy" id="2580423"/>
    <lineage>
        <taxon>Bacteria</taxon>
        <taxon>Bacillati</taxon>
        <taxon>Actinomycetota</taxon>
        <taxon>Actinomycetes</taxon>
        <taxon>Kitasatosporales</taxon>
        <taxon>Streptomycetaceae</taxon>
        <taxon>Streptomyces</taxon>
    </lineage>
</organism>
<dbReference type="GO" id="GO:0016740">
    <property type="term" value="F:transferase activity"/>
    <property type="evidence" value="ECO:0007669"/>
    <property type="project" value="UniProtKB-KW"/>
</dbReference>
<keyword evidence="6" id="KW-1185">Reference proteome</keyword>
<dbReference type="Gene3D" id="2.40.100.10">
    <property type="entry name" value="Cyclophilin-like"/>
    <property type="match status" value="1"/>
</dbReference>
<dbReference type="GO" id="GO:0005524">
    <property type="term" value="F:ATP binding"/>
    <property type="evidence" value="ECO:0007669"/>
    <property type="project" value="UniProtKB-KW"/>
</dbReference>
<proteinExistence type="predicted"/>
<dbReference type="Proteomes" id="UP000305906">
    <property type="component" value="Unassembled WGS sequence"/>
</dbReference>
<protein>
    <submittedName>
        <fullName evidence="5">Biotin-dependent carboxyltransferase family protein</fullName>
    </submittedName>
</protein>
<keyword evidence="5" id="KW-0808">Transferase</keyword>
<dbReference type="SUPFAM" id="SSF50891">
    <property type="entry name" value="Cyclophilin-like"/>
    <property type="match status" value="1"/>
</dbReference>
<dbReference type="Pfam" id="PF02626">
    <property type="entry name" value="CT_A_B"/>
    <property type="match status" value="1"/>
</dbReference>
<feature type="domain" description="Carboxyltransferase" evidence="4">
    <location>
        <begin position="25"/>
        <end position="305"/>
    </location>
</feature>
<evidence type="ECO:0000259" key="4">
    <source>
        <dbReference type="SMART" id="SM00797"/>
    </source>
</evidence>
<comment type="caution">
    <text evidence="5">The sequence shown here is derived from an EMBL/GenBank/DDBJ whole genome shotgun (WGS) entry which is preliminary data.</text>
</comment>
<keyword evidence="3" id="KW-0067">ATP-binding</keyword>
<evidence type="ECO:0000313" key="5">
    <source>
        <dbReference type="EMBL" id="TLS48015.1"/>
    </source>
</evidence>
<evidence type="ECO:0000313" key="6">
    <source>
        <dbReference type="Proteomes" id="UP000305906"/>
    </source>
</evidence>
<dbReference type="AlphaFoldDB" id="A0A5R9G992"/>
<sequence length="341" mass="36463">MADTLTVHRAGLATVQDLGRFGRSRYGLPVNGALDQHSARVANVLCGNDEGAPLIEITALDFSCTPSTDVLMAVTGAPADLTVDGVARPQWEPVSVRSGQTIRITGIRVGIRVYLAVLGSVDAPWLQGSCAPDTILGFGRALRDGDEVGLRTHCPPIDHPHFRIPLFRLHAPVRRFHAAWTIDVTDGPDRTEFGDTAERLFRSPYTVGPQSNHIGLRLRGDVPRRVATGEVLSRGVPVGAVEVPAGDELLILHRGRGVTAGYPVLAVVTATGLSALGQAGPGQAVRFRHRTIAEAVTAYRSQRNAVNALKARVRTAFDALRIPVPSTRNPSPQPVTRPLSP</sequence>
<keyword evidence="1" id="KW-0547">Nucleotide-binding</keyword>
<evidence type="ECO:0000256" key="1">
    <source>
        <dbReference type="ARBA" id="ARBA00022741"/>
    </source>
</evidence>
<dbReference type="RefSeq" id="WP_138042987.1">
    <property type="nucleotide sequence ID" value="NZ_VBZC01000001.1"/>
</dbReference>
<evidence type="ECO:0000256" key="3">
    <source>
        <dbReference type="ARBA" id="ARBA00022840"/>
    </source>
</evidence>
<dbReference type="EMBL" id="VBZC01000001">
    <property type="protein sequence ID" value="TLS48015.1"/>
    <property type="molecule type" value="Genomic_DNA"/>
</dbReference>
<dbReference type="InterPro" id="IPR003778">
    <property type="entry name" value="CT_A_B"/>
</dbReference>
<gene>
    <name evidence="5" type="ORF">FE633_00590</name>
</gene>
<dbReference type="PANTHER" id="PTHR43309:SF3">
    <property type="entry name" value="5-OXOPROLINASE SUBUNIT C"/>
    <property type="match status" value="1"/>
</dbReference>
<reference evidence="5 6" key="1">
    <citation type="submission" date="2019-05" db="EMBL/GenBank/DDBJ databases">
        <title>Streptomyces sp. NEAU-C151, a novel actinomycete isolated from soil.</title>
        <authorList>
            <person name="Han L."/>
            <person name="Jiang H."/>
        </authorList>
    </citation>
    <scope>NUCLEOTIDE SEQUENCE [LARGE SCALE GENOMIC DNA]</scope>
    <source>
        <strain evidence="5 6">NEAU-C151</strain>
    </source>
</reference>
<accession>A0A5R9G992</accession>
<dbReference type="PANTHER" id="PTHR43309">
    <property type="entry name" value="5-OXOPROLINASE SUBUNIT C"/>
    <property type="match status" value="1"/>
</dbReference>
<dbReference type="SMART" id="SM00797">
    <property type="entry name" value="AHS2"/>
    <property type="match status" value="1"/>
</dbReference>
<evidence type="ECO:0000256" key="2">
    <source>
        <dbReference type="ARBA" id="ARBA00022801"/>
    </source>
</evidence>